<dbReference type="PANTHER" id="PTHR21349">
    <property type="entry name" value="50S RIBOSOMAL PROTEIN L21"/>
    <property type="match status" value="1"/>
</dbReference>
<comment type="similarity">
    <text evidence="1 7 8">Belongs to the bacterial ribosomal protein bL21 family.</text>
</comment>
<evidence type="ECO:0000256" key="7">
    <source>
        <dbReference type="HAMAP-Rule" id="MF_01363"/>
    </source>
</evidence>
<evidence type="ECO:0000256" key="4">
    <source>
        <dbReference type="ARBA" id="ARBA00022884"/>
    </source>
</evidence>
<dbReference type="RefSeq" id="YP_009397151.1">
    <property type="nucleotide sequence ID" value="NC_035286.1"/>
</dbReference>
<keyword evidence="2 9" id="KW-0934">Plastid</keyword>
<keyword evidence="3 7" id="KW-0699">rRNA-binding</keyword>
<keyword evidence="6 7" id="KW-0687">Ribonucleoprotein</keyword>
<dbReference type="AlphaFoldDB" id="A0A1Z1MJT9"/>
<dbReference type="GO" id="GO:0019843">
    <property type="term" value="F:rRNA binding"/>
    <property type="evidence" value="ECO:0007669"/>
    <property type="project" value="UniProtKB-UniRule"/>
</dbReference>
<comment type="subcellular location">
    <subcellularLocation>
        <location evidence="7">Plastid</location>
        <location evidence="7">Chloroplast</location>
    </subcellularLocation>
</comment>
<dbReference type="GO" id="GO:0003735">
    <property type="term" value="F:structural constituent of ribosome"/>
    <property type="evidence" value="ECO:0007669"/>
    <property type="project" value="InterPro"/>
</dbReference>
<geneLocation type="chloroplast" evidence="9"/>
<dbReference type="Pfam" id="PF00829">
    <property type="entry name" value="Ribosomal_L21p"/>
    <property type="match status" value="1"/>
</dbReference>
<dbReference type="GeneID" id="33359465"/>
<dbReference type="EMBL" id="MF101442">
    <property type="protein sequence ID" value="ARW66337.1"/>
    <property type="molecule type" value="Genomic_DNA"/>
</dbReference>
<dbReference type="PANTHER" id="PTHR21349:SF7">
    <property type="entry name" value="LARGE RIBOSOMAL SUBUNIT PROTEIN BL21C"/>
    <property type="match status" value="1"/>
</dbReference>
<name>A0A1Z1MJT9_9FLOR</name>
<comment type="subunit">
    <text evidence="7 8">Part of the 50S ribosomal subunit.</text>
</comment>
<dbReference type="InterPro" id="IPR001787">
    <property type="entry name" value="Ribosomal_bL21"/>
</dbReference>
<dbReference type="InterPro" id="IPR018258">
    <property type="entry name" value="Ribosomal_bL21_CS"/>
</dbReference>
<keyword evidence="9" id="KW-0150">Chloroplast</keyword>
<dbReference type="GO" id="GO:0005762">
    <property type="term" value="C:mitochondrial large ribosomal subunit"/>
    <property type="evidence" value="ECO:0007669"/>
    <property type="project" value="TreeGrafter"/>
</dbReference>
<sequence>MTYAIIEASGKQVWVEQGKFYDFNYINGSPGDLVNFNRVLLFSQNHVVKVGMPCLKSILVKAKILRHFKGRKLTVFKIKPKKNYRCKKGHRQKLTRLLIQNISILL</sequence>
<evidence type="ECO:0000256" key="5">
    <source>
        <dbReference type="ARBA" id="ARBA00022980"/>
    </source>
</evidence>
<evidence type="ECO:0000313" key="9">
    <source>
        <dbReference type="EMBL" id="ARW66337.1"/>
    </source>
</evidence>
<keyword evidence="4 7" id="KW-0694">RNA-binding</keyword>
<accession>A0A1Z1MJT9</accession>
<organism evidence="9">
    <name type="scientific">Thuretia quercifolia</name>
    <dbReference type="NCBI Taxonomy" id="189650"/>
    <lineage>
        <taxon>Eukaryota</taxon>
        <taxon>Rhodophyta</taxon>
        <taxon>Florideophyceae</taxon>
        <taxon>Rhodymeniophycidae</taxon>
        <taxon>Ceramiales</taxon>
        <taxon>Dasyaceae</taxon>
        <taxon>Thuretia</taxon>
    </lineage>
</organism>
<dbReference type="GO" id="GO:0006412">
    <property type="term" value="P:translation"/>
    <property type="evidence" value="ECO:0007669"/>
    <property type="project" value="UniProtKB-UniRule"/>
</dbReference>
<dbReference type="SUPFAM" id="SSF141091">
    <property type="entry name" value="L21p-like"/>
    <property type="match status" value="1"/>
</dbReference>
<dbReference type="GO" id="GO:0009507">
    <property type="term" value="C:chloroplast"/>
    <property type="evidence" value="ECO:0007669"/>
    <property type="project" value="UniProtKB-SubCell"/>
</dbReference>
<keyword evidence="5 7" id="KW-0689">Ribosomal protein</keyword>
<evidence type="ECO:0000256" key="2">
    <source>
        <dbReference type="ARBA" id="ARBA00022640"/>
    </source>
</evidence>
<evidence type="ECO:0000256" key="6">
    <source>
        <dbReference type="ARBA" id="ARBA00023274"/>
    </source>
</evidence>
<evidence type="ECO:0000256" key="1">
    <source>
        <dbReference type="ARBA" id="ARBA00008563"/>
    </source>
</evidence>
<gene>
    <name evidence="7 9" type="primary">rpl21</name>
</gene>
<comment type="function">
    <text evidence="7 8">This protein binds to 23S rRNA.</text>
</comment>
<dbReference type="PROSITE" id="PS01169">
    <property type="entry name" value="RIBOSOMAL_L21"/>
    <property type="match status" value="1"/>
</dbReference>
<dbReference type="InterPro" id="IPR036164">
    <property type="entry name" value="bL21-like_sf"/>
</dbReference>
<proteinExistence type="inferred from homology"/>
<dbReference type="HAMAP" id="MF_01363">
    <property type="entry name" value="Ribosomal_bL21"/>
    <property type="match status" value="1"/>
</dbReference>
<reference evidence="9" key="1">
    <citation type="journal article" date="2017" name="J. Phycol.">
        <title>Analysis of chloroplast genomes and a supermatrix inform reclassification of the Rhodomelaceae (Rhodophyta).</title>
        <authorList>
            <person name="Diaz-Tapia P."/>
            <person name="Maggs C.A."/>
            <person name="West J.A."/>
            <person name="Verbruggen H."/>
        </authorList>
    </citation>
    <scope>NUCLEOTIDE SEQUENCE</scope>
    <source>
        <strain evidence="9">PD1024</strain>
    </source>
</reference>
<evidence type="ECO:0000256" key="3">
    <source>
        <dbReference type="ARBA" id="ARBA00022730"/>
    </source>
</evidence>
<protein>
    <recommendedName>
        <fullName evidence="7">Large ribosomal subunit protein bL21c</fullName>
    </recommendedName>
</protein>
<dbReference type="InterPro" id="IPR028909">
    <property type="entry name" value="bL21-like"/>
</dbReference>
<evidence type="ECO:0000256" key="8">
    <source>
        <dbReference type="RuleBase" id="RU000563"/>
    </source>
</evidence>
<dbReference type="NCBIfam" id="TIGR00061">
    <property type="entry name" value="L21"/>
    <property type="match status" value="1"/>
</dbReference>